<dbReference type="EMBL" id="BSPB01000014">
    <property type="protein sequence ID" value="GLS14691.1"/>
    <property type="molecule type" value="Genomic_DNA"/>
</dbReference>
<keyword evidence="6" id="KW-0288">FMN</keyword>
<keyword evidence="5" id="KW-0285">Flavoprotein</keyword>
<dbReference type="RefSeq" id="WP_284307754.1">
    <property type="nucleotide sequence ID" value="NZ_BSPB01000014.1"/>
</dbReference>
<organism evidence="16 17">
    <name type="scientific">Hydrogenophaga electricum</name>
    <dbReference type="NCBI Taxonomy" id="1230953"/>
    <lineage>
        <taxon>Bacteria</taxon>
        <taxon>Pseudomonadati</taxon>
        <taxon>Pseudomonadota</taxon>
        <taxon>Betaproteobacteria</taxon>
        <taxon>Burkholderiales</taxon>
        <taxon>Comamonadaceae</taxon>
        <taxon>Hydrogenophaga</taxon>
    </lineage>
</organism>
<dbReference type="Proteomes" id="UP001156903">
    <property type="component" value="Unassembled WGS sequence"/>
</dbReference>
<comment type="caution">
    <text evidence="16">The sequence shown here is derived from an EMBL/GenBank/DDBJ whole genome shotgun (WGS) entry which is preliminary data.</text>
</comment>
<dbReference type="InterPro" id="IPR006982">
    <property type="entry name" value="Glu_synth_centr_N"/>
</dbReference>
<dbReference type="SUPFAM" id="SSF69336">
    <property type="entry name" value="Alpha subunit of glutamate synthase, C-terminal domain"/>
    <property type="match status" value="1"/>
</dbReference>
<proteinExistence type="inferred from homology"/>
<evidence type="ECO:0000256" key="4">
    <source>
        <dbReference type="ARBA" id="ARBA00022605"/>
    </source>
</evidence>
<keyword evidence="4" id="KW-0028">Amino-acid biosynthesis</keyword>
<dbReference type="SUPFAM" id="SSF56235">
    <property type="entry name" value="N-terminal nucleophile aminohydrolases (Ntn hydrolases)"/>
    <property type="match status" value="1"/>
</dbReference>
<dbReference type="InterPro" id="IPR017932">
    <property type="entry name" value="GATase_2_dom"/>
</dbReference>
<dbReference type="PANTHER" id="PTHR11938:SF133">
    <property type="entry name" value="GLUTAMATE SYNTHASE (NADH)"/>
    <property type="match status" value="1"/>
</dbReference>
<evidence type="ECO:0000256" key="13">
    <source>
        <dbReference type="ARBA" id="ARBA00023291"/>
    </source>
</evidence>
<keyword evidence="10" id="KW-0408">Iron</keyword>
<evidence type="ECO:0000256" key="10">
    <source>
        <dbReference type="ARBA" id="ARBA00023004"/>
    </source>
</evidence>
<evidence type="ECO:0000256" key="1">
    <source>
        <dbReference type="ARBA" id="ARBA00001917"/>
    </source>
</evidence>
<evidence type="ECO:0000256" key="8">
    <source>
        <dbReference type="ARBA" id="ARBA00022962"/>
    </source>
</evidence>
<evidence type="ECO:0000256" key="11">
    <source>
        <dbReference type="ARBA" id="ARBA00023014"/>
    </source>
</evidence>
<dbReference type="Pfam" id="PF04898">
    <property type="entry name" value="Glu_syn_central"/>
    <property type="match status" value="1"/>
</dbReference>
<comment type="similarity">
    <text evidence="3">Belongs to the glutamate synthase family.</text>
</comment>
<evidence type="ECO:0000256" key="14">
    <source>
        <dbReference type="ARBA" id="ARBA00029440"/>
    </source>
</evidence>
<dbReference type="Pfam" id="PF00310">
    <property type="entry name" value="GATase_2"/>
    <property type="match status" value="1"/>
</dbReference>
<keyword evidence="11" id="KW-0411">Iron-sulfur</keyword>
<evidence type="ECO:0000256" key="5">
    <source>
        <dbReference type="ARBA" id="ARBA00022630"/>
    </source>
</evidence>
<protein>
    <submittedName>
        <fullName evidence="16">Glutamate synthase</fullName>
    </submittedName>
</protein>
<dbReference type="InterPro" id="IPR002932">
    <property type="entry name" value="Glu_synthdom"/>
</dbReference>
<dbReference type="CDD" id="cd02808">
    <property type="entry name" value="GltS_FMN"/>
    <property type="match status" value="1"/>
</dbReference>
<evidence type="ECO:0000313" key="17">
    <source>
        <dbReference type="Proteomes" id="UP001156903"/>
    </source>
</evidence>
<dbReference type="InterPro" id="IPR029055">
    <property type="entry name" value="Ntn_hydrolases_N"/>
</dbReference>
<name>A0ABQ6C8U0_9BURK</name>
<dbReference type="CDD" id="cd00713">
    <property type="entry name" value="GltS"/>
    <property type="match status" value="1"/>
</dbReference>
<keyword evidence="13" id="KW-0003">3Fe-4S</keyword>
<evidence type="ECO:0000256" key="6">
    <source>
        <dbReference type="ARBA" id="ARBA00022643"/>
    </source>
</evidence>
<sequence>MTTAAEQQQLQQQGLYDPAHEHDACGVGFVAHIKGEKRHDIVAQALKILENIDHRGAVGADKLMGDGAGILIQIPDELYREEMAKQGVALPPAGEYGVGMIFLPKEHASRLACEQEMERAIKAEGQVLLGWRDVPVNLEMPMSPTVREKEPVLRQVFIGRGSDVIVQDALERKLYVIRKTASANIQRLKLKHGKEYYVPSMSSRTVVYKGLLLADQVGTYYYDLQDPRCVSAIGLVHQRFSTNTFPEWPLAHPYRYVAHNGEINTVRGNYNWMLAREGVMSSPVLGADLKKLYPISFAGQSDTATFDNCLELLTMAGYPISQAVMMMMPEPWEQHEGMDSRRRAFYEYHAAMMEPWDGPAAVVFTDGRQIGATLDRNGLRPARFCVTDDDLVILGSESGVLPIAESRIVRKWRLQPGKMLLIDLELGRMIDDEEVKANLANGKPYKQWIENLRIKLENVPSPATDAVAQQATPDAVSLLDRQQAFGFTQEDVKFLLSPMAVNGEEGIGSMGNDSPLAVLSSKNKPLYNYFKQMFAQVTNPPIDPIREAIVMSLVSFIGPKPNLLDINQVNPPLRLEVPQPILDFEAMAKLNGIEAATQGKFKSHRLDITYPLAWGHEGVEAKLASLCAEAVDAIKSGHNILIISDRAVSPTQVAIPALLALSTIHQHLIREGLRTSAGLVVATGSAREVHHFAVLAGYGAEAVHPYLALETLAEMHKDLSGELSAEKAIYNYIKAIGKGLSKIMSKMGVSTYMSYCGAQLFEAIGLNGETVAKYFTGTASRVEGIGVFEIAEEAIRMHKAAFGDDPVLANMLDAGGEYAWRARGEEHMWTPDAIAKLQHSTRANNWNTYKEYAQIINDQSRRHMTLRGLFEFKVDPAQAIPVEEVEPAKEIVKRFATGAMSLGSISTEAHATLAVAMNRIGGKSNTGEGGEDPARYRNELKGIKITKGETLKSVIGDDVVEVDMPLEDGDSLRSRIKQVASGRFGVTAEYLFSSDQIQIKMAQGAKPGEGGQLPGGKVSEYIGKQRYSVPGVGLISPPPHHDIYSIEDLAQLIHDLKNVAPHSSISVKLVSEVGVGTIAAGVAKCKADHVVIAGHDGGTGASPWSSIKHAGGPWEIGLAETQQTLVLNRLRGRIRVQADGQMKTGRDVVIGALLGADEFGFATAPLVVEGCIMMRKCHLNTCPVGVATQDPELRKKFSGKPEHVVNYFFFIAEEARQIMAQLGIRKFDDLVGRADLLDMKKGVEHWKAKGLDFSRLLATPAVPAEVPRLHVEAQEHGLEKALDNVLIAKAKPAIEKGERVQFIEVARNVNRSVGAMLSGAVTQVHPEGLPDDTIRIQLEGTGGQSFGAFLARGITLYLIGDANDYTGKGLSGGRVIVRPSIDFRGDATRNIIVGNTVMYGATTGEAFFSGVAGERFAVRLSGATAVVEGTGDHGCEYMTGGTVVVLGKTGRNFAAGMSGGVAYVYDEDGQFATRCNPAMVSLDKVLSAAEQEASVDKAVWHRDQTDEAQLRKLLEDHSRWTGSRRARELLDNWAVARAKFVKVFPNEYKRALGEINAKKAASAVTAKAQTSAKKSAVPAK</sequence>
<keyword evidence="12" id="KW-0314">Glutamate biosynthesis</keyword>
<evidence type="ECO:0000256" key="2">
    <source>
        <dbReference type="ARBA" id="ARBA00001927"/>
    </source>
</evidence>
<keyword evidence="9" id="KW-0560">Oxidoreductase</keyword>
<evidence type="ECO:0000259" key="15">
    <source>
        <dbReference type="PROSITE" id="PS51278"/>
    </source>
</evidence>
<dbReference type="Pfam" id="PF01645">
    <property type="entry name" value="Glu_synthase"/>
    <property type="match status" value="1"/>
</dbReference>
<accession>A0ABQ6C8U0</accession>
<keyword evidence="17" id="KW-1185">Reference proteome</keyword>
<comment type="cofactor">
    <cofactor evidence="2">
        <name>[3Fe-4S] cluster</name>
        <dbReference type="ChEBI" id="CHEBI:21137"/>
    </cofactor>
</comment>
<feature type="domain" description="Glutamine amidotransferase type-2" evidence="15">
    <location>
        <begin position="25"/>
        <end position="425"/>
    </location>
</feature>
<comment type="pathway">
    <text evidence="14">Amino-acid biosynthesis.</text>
</comment>
<comment type="cofactor">
    <cofactor evidence="1">
        <name>FMN</name>
        <dbReference type="ChEBI" id="CHEBI:58210"/>
    </cofactor>
</comment>
<dbReference type="CDD" id="cd00982">
    <property type="entry name" value="gltB_C"/>
    <property type="match status" value="1"/>
</dbReference>
<keyword evidence="8" id="KW-0315">Glutamine amidotransferase</keyword>
<evidence type="ECO:0000256" key="12">
    <source>
        <dbReference type="ARBA" id="ARBA00023164"/>
    </source>
</evidence>
<evidence type="ECO:0000256" key="9">
    <source>
        <dbReference type="ARBA" id="ARBA00023002"/>
    </source>
</evidence>
<dbReference type="Gene3D" id="2.160.20.60">
    <property type="entry name" value="Glutamate synthase, alpha subunit, C-terminal domain"/>
    <property type="match status" value="1"/>
</dbReference>
<dbReference type="InterPro" id="IPR036485">
    <property type="entry name" value="Glu_synth_asu_C_sf"/>
</dbReference>
<dbReference type="SUPFAM" id="SSF51395">
    <property type="entry name" value="FMN-linked oxidoreductases"/>
    <property type="match status" value="1"/>
</dbReference>
<evidence type="ECO:0000256" key="7">
    <source>
        <dbReference type="ARBA" id="ARBA00022723"/>
    </source>
</evidence>
<reference evidence="17" key="1">
    <citation type="journal article" date="2019" name="Int. J. Syst. Evol. Microbiol.">
        <title>The Global Catalogue of Microorganisms (GCM) 10K type strain sequencing project: providing services to taxonomists for standard genome sequencing and annotation.</title>
        <authorList>
            <consortium name="The Broad Institute Genomics Platform"/>
            <consortium name="The Broad Institute Genome Sequencing Center for Infectious Disease"/>
            <person name="Wu L."/>
            <person name="Ma J."/>
        </authorList>
    </citation>
    <scope>NUCLEOTIDE SEQUENCE [LARGE SCALE GENOMIC DNA]</scope>
    <source>
        <strain evidence="17">NBRC 109341</strain>
    </source>
</reference>
<keyword evidence="7" id="KW-0479">Metal-binding</keyword>
<evidence type="ECO:0000256" key="3">
    <source>
        <dbReference type="ARBA" id="ARBA00009716"/>
    </source>
</evidence>
<dbReference type="InterPro" id="IPR050711">
    <property type="entry name" value="ET-N_metabolism_enzyme"/>
</dbReference>
<dbReference type="Gene3D" id="3.60.20.10">
    <property type="entry name" value="Glutamine Phosphoribosylpyrophosphate, subunit 1, domain 1"/>
    <property type="match status" value="1"/>
</dbReference>
<dbReference type="Gene3D" id="3.20.20.70">
    <property type="entry name" value="Aldolase class I"/>
    <property type="match status" value="2"/>
</dbReference>
<dbReference type="InterPro" id="IPR002489">
    <property type="entry name" value="Glu_synth_asu_C"/>
</dbReference>
<dbReference type="PROSITE" id="PS51278">
    <property type="entry name" value="GATASE_TYPE_2"/>
    <property type="match status" value="1"/>
</dbReference>
<dbReference type="PANTHER" id="PTHR11938">
    <property type="entry name" value="FAD NADPH DEHYDROGENASE/OXIDOREDUCTASE"/>
    <property type="match status" value="1"/>
</dbReference>
<gene>
    <name evidence="16" type="primary">glt1</name>
    <name evidence="16" type="ORF">GCM10007935_21230</name>
</gene>
<evidence type="ECO:0000313" key="16">
    <source>
        <dbReference type="EMBL" id="GLS14691.1"/>
    </source>
</evidence>
<dbReference type="Pfam" id="PF01493">
    <property type="entry name" value="GXGXG"/>
    <property type="match status" value="1"/>
</dbReference>
<dbReference type="InterPro" id="IPR013785">
    <property type="entry name" value="Aldolase_TIM"/>
</dbReference>